<accession>A0A7T4EEU0</accession>
<gene>
    <name evidence="5" type="primary">xseA</name>
    <name evidence="9" type="ORF">I6I10_11480</name>
</gene>
<comment type="subcellular location">
    <subcellularLocation>
        <location evidence="5 6">Cytoplasm</location>
    </subcellularLocation>
</comment>
<dbReference type="Pfam" id="PF13742">
    <property type="entry name" value="tRNA_anti_2"/>
    <property type="match status" value="1"/>
</dbReference>
<evidence type="ECO:0000256" key="2">
    <source>
        <dbReference type="ARBA" id="ARBA00022722"/>
    </source>
</evidence>
<sequence>MAKQTTSPDHPFSVSTINTLVGNWVGRLGDAWVEGELIQVNIKPTWSFSYLSLKDLNDDISMQLTCPTNIATAANITSGDRVIVHGKPRVYQRNGQYSLMVSEIRHVGIGEELARIEQLRRDLAAEGLFRPELKKPLPVLPRCVGLITGQGSAAERDVLKVTHDRWPAVQFKIINTAVQGQRAEPEIIAALAQLDTDPDVDVIIIARGGGSVEDLFPFSREGLVRAVAAAQTPVISAIGHEPDQPILDNVADFAAKTPTDAGKNVVPNAMQEALMIQEMRSRAANALRSWVVREEEGLANIRSRPVLKNPYTIVEEQEAIISDYTQRARRCVAAVFAQEDRDIVSLRARVTALGPAATLQRGYSVVQVVPRDGSDTHVVTTIAETPPGSQLRIRVTDGSITAATMSTTPAD</sequence>
<dbReference type="GO" id="GO:0006308">
    <property type="term" value="P:DNA catabolic process"/>
    <property type="evidence" value="ECO:0007669"/>
    <property type="project" value="UniProtKB-UniRule"/>
</dbReference>
<evidence type="ECO:0000259" key="7">
    <source>
        <dbReference type="Pfam" id="PF02601"/>
    </source>
</evidence>
<evidence type="ECO:0000256" key="5">
    <source>
        <dbReference type="HAMAP-Rule" id="MF_00378"/>
    </source>
</evidence>
<dbReference type="GO" id="GO:0008855">
    <property type="term" value="F:exodeoxyribonuclease VII activity"/>
    <property type="evidence" value="ECO:0007669"/>
    <property type="project" value="UniProtKB-UniRule"/>
</dbReference>
<protein>
    <recommendedName>
        <fullName evidence="5">Exodeoxyribonuclease 7 large subunit</fullName>
        <ecNumber evidence="5">3.1.11.6</ecNumber>
    </recommendedName>
    <alternativeName>
        <fullName evidence="5">Exodeoxyribonuclease VII large subunit</fullName>
        <shortName evidence="5">Exonuclease VII large subunit</shortName>
    </alternativeName>
</protein>
<comment type="function">
    <text evidence="5">Bidirectionally degrades single-stranded DNA into large acid-insoluble oligonucleotides, which are then degraded further into small acid-soluble oligonucleotides.</text>
</comment>
<evidence type="ECO:0000256" key="1">
    <source>
        <dbReference type="ARBA" id="ARBA00022490"/>
    </source>
</evidence>
<evidence type="ECO:0000259" key="8">
    <source>
        <dbReference type="Pfam" id="PF13742"/>
    </source>
</evidence>
<dbReference type="CDD" id="cd04489">
    <property type="entry name" value="ExoVII_LU_OBF"/>
    <property type="match status" value="1"/>
</dbReference>
<evidence type="ECO:0000256" key="6">
    <source>
        <dbReference type="RuleBase" id="RU004355"/>
    </source>
</evidence>
<dbReference type="OrthoDB" id="9802795at2"/>
<organism evidence="9 10">
    <name type="scientific">Corynebacterium glucuronolyticum</name>
    <dbReference type="NCBI Taxonomy" id="39791"/>
    <lineage>
        <taxon>Bacteria</taxon>
        <taxon>Bacillati</taxon>
        <taxon>Actinomycetota</taxon>
        <taxon>Actinomycetes</taxon>
        <taxon>Mycobacteriales</taxon>
        <taxon>Corynebacteriaceae</taxon>
        <taxon>Corynebacterium</taxon>
    </lineage>
</organism>
<dbReference type="Pfam" id="PF02601">
    <property type="entry name" value="Exonuc_VII_L"/>
    <property type="match status" value="1"/>
</dbReference>
<dbReference type="Proteomes" id="UP000596145">
    <property type="component" value="Chromosome"/>
</dbReference>
<dbReference type="AlphaFoldDB" id="A0A7T4EEU0"/>
<dbReference type="PANTHER" id="PTHR30008">
    <property type="entry name" value="EXODEOXYRIBONUCLEASE 7 LARGE SUBUNIT"/>
    <property type="match status" value="1"/>
</dbReference>
<dbReference type="HAMAP" id="MF_00378">
    <property type="entry name" value="Exonuc_7_L"/>
    <property type="match status" value="1"/>
</dbReference>
<feature type="domain" description="OB-fold nucleic acid binding" evidence="8">
    <location>
        <begin position="12"/>
        <end position="105"/>
    </location>
</feature>
<keyword evidence="4 5" id="KW-0269">Exonuclease</keyword>
<evidence type="ECO:0000313" key="9">
    <source>
        <dbReference type="EMBL" id="QQB46058.1"/>
    </source>
</evidence>
<keyword evidence="2 5" id="KW-0540">Nuclease</keyword>
<dbReference type="InterPro" id="IPR025824">
    <property type="entry name" value="OB-fold_nuc-bd_dom"/>
</dbReference>
<dbReference type="GeneID" id="92759685"/>
<reference evidence="9 10" key="1">
    <citation type="submission" date="2020-12" db="EMBL/GenBank/DDBJ databases">
        <title>FDA dAtabase for Regulatory Grade micrObial Sequences (FDA-ARGOS): Supporting development and validation of Infectious Disease Dx tests.</title>
        <authorList>
            <person name="Sproer C."/>
            <person name="Gronow S."/>
            <person name="Severitt S."/>
            <person name="Schroder I."/>
            <person name="Tallon L."/>
            <person name="Sadzewicz L."/>
            <person name="Zhao X."/>
            <person name="Boylan J."/>
            <person name="Ott S."/>
            <person name="Bowen H."/>
            <person name="Vavikolanu K."/>
            <person name="Mehta A."/>
            <person name="Aluvathingal J."/>
            <person name="Nadendla S."/>
            <person name="Lowell S."/>
            <person name="Myers T."/>
            <person name="Yan Y."/>
            <person name="Sichtig H."/>
        </authorList>
    </citation>
    <scope>NUCLEOTIDE SEQUENCE [LARGE SCALE GENOMIC DNA]</scope>
    <source>
        <strain evidence="9 10">FDAARGOS_1053</strain>
    </source>
</reference>
<comment type="subunit">
    <text evidence="5">Heterooligomer composed of large and small subunits.</text>
</comment>
<proteinExistence type="inferred from homology"/>
<feature type="domain" description="Exonuclease VII large subunit C-terminal" evidence="7">
    <location>
        <begin position="128"/>
        <end position="337"/>
    </location>
</feature>
<dbReference type="PANTHER" id="PTHR30008:SF0">
    <property type="entry name" value="EXODEOXYRIBONUCLEASE 7 LARGE SUBUNIT"/>
    <property type="match status" value="1"/>
</dbReference>
<comment type="catalytic activity">
    <reaction evidence="5 6">
        <text>Exonucleolytic cleavage in either 5'- to 3'- or 3'- to 5'-direction to yield nucleoside 5'-phosphates.</text>
        <dbReference type="EC" id="3.1.11.6"/>
    </reaction>
</comment>
<evidence type="ECO:0000313" key="10">
    <source>
        <dbReference type="Proteomes" id="UP000596145"/>
    </source>
</evidence>
<dbReference type="NCBIfam" id="TIGR00237">
    <property type="entry name" value="xseA"/>
    <property type="match status" value="1"/>
</dbReference>
<evidence type="ECO:0000256" key="4">
    <source>
        <dbReference type="ARBA" id="ARBA00022839"/>
    </source>
</evidence>
<dbReference type="RefSeq" id="WP_084035872.1">
    <property type="nucleotide sequence ID" value="NZ_CP066007.1"/>
</dbReference>
<keyword evidence="1 5" id="KW-0963">Cytoplasm</keyword>
<dbReference type="EC" id="3.1.11.6" evidence="5"/>
<dbReference type="GO" id="GO:0003676">
    <property type="term" value="F:nucleic acid binding"/>
    <property type="evidence" value="ECO:0007669"/>
    <property type="project" value="InterPro"/>
</dbReference>
<dbReference type="GO" id="GO:0005737">
    <property type="term" value="C:cytoplasm"/>
    <property type="evidence" value="ECO:0007669"/>
    <property type="project" value="UniProtKB-SubCell"/>
</dbReference>
<dbReference type="InterPro" id="IPR020579">
    <property type="entry name" value="Exonuc_VII_lsu_C"/>
</dbReference>
<keyword evidence="3 5" id="KW-0378">Hydrolase</keyword>
<dbReference type="InterPro" id="IPR003753">
    <property type="entry name" value="Exonuc_VII_L"/>
</dbReference>
<dbReference type="GO" id="GO:0009318">
    <property type="term" value="C:exodeoxyribonuclease VII complex"/>
    <property type="evidence" value="ECO:0007669"/>
    <property type="project" value="UniProtKB-UniRule"/>
</dbReference>
<name>A0A7T4EEU0_9CORY</name>
<evidence type="ECO:0000256" key="3">
    <source>
        <dbReference type="ARBA" id="ARBA00022801"/>
    </source>
</evidence>
<comment type="similarity">
    <text evidence="5 6">Belongs to the XseA family.</text>
</comment>
<dbReference type="EMBL" id="CP066007">
    <property type="protein sequence ID" value="QQB46058.1"/>
    <property type="molecule type" value="Genomic_DNA"/>
</dbReference>